<dbReference type="InterPro" id="IPR043739">
    <property type="entry name" value="DUF5684"/>
</dbReference>
<organism evidence="2 3">
    <name type="scientific">Halosimplex pelagicum</name>
    <dbReference type="NCBI Taxonomy" id="869886"/>
    <lineage>
        <taxon>Archaea</taxon>
        <taxon>Methanobacteriati</taxon>
        <taxon>Methanobacteriota</taxon>
        <taxon>Stenosarchaea group</taxon>
        <taxon>Halobacteria</taxon>
        <taxon>Halobacteriales</taxon>
        <taxon>Haloarculaceae</taxon>
        <taxon>Halosimplex</taxon>
    </lineage>
</organism>
<dbReference type="EMBL" id="CP058909">
    <property type="protein sequence ID" value="QLH85095.1"/>
    <property type="molecule type" value="Genomic_DNA"/>
</dbReference>
<keyword evidence="3" id="KW-1185">Reference proteome</keyword>
<dbReference type="Pfam" id="PF18936">
    <property type="entry name" value="DUF5684"/>
    <property type="match status" value="1"/>
</dbReference>
<gene>
    <name evidence="2" type="ORF">HZS54_24220</name>
</gene>
<keyword evidence="1" id="KW-0472">Membrane</keyword>
<reference evidence="2 3" key="1">
    <citation type="submission" date="2020-07" db="EMBL/GenBank/DDBJ databases">
        <title>Halosimplex litoreum sp. nov. and Halosimplex rubrum sp. nov., isolated from different salt environments.</title>
        <authorList>
            <person name="Cui H."/>
        </authorList>
    </citation>
    <scope>NUCLEOTIDE SEQUENCE [LARGE SCALE GENOMIC DNA]</scope>
    <source>
        <strain evidence="2 3">R2</strain>
    </source>
</reference>
<accession>A0A7D5TGC4</accession>
<evidence type="ECO:0000313" key="2">
    <source>
        <dbReference type="EMBL" id="QLH85095.1"/>
    </source>
</evidence>
<dbReference type="OrthoDB" id="217556at2157"/>
<proteinExistence type="predicted"/>
<dbReference type="KEGG" id="hpel:HZS54_24220"/>
<feature type="transmembrane region" description="Helical" evidence="1">
    <location>
        <begin position="72"/>
        <end position="90"/>
    </location>
</feature>
<keyword evidence="1" id="KW-0812">Transmembrane</keyword>
<dbReference type="Proteomes" id="UP000509346">
    <property type="component" value="Chromosome"/>
</dbReference>
<feature type="transmembrane region" description="Helical" evidence="1">
    <location>
        <begin position="42"/>
        <end position="60"/>
    </location>
</feature>
<dbReference type="AlphaFoldDB" id="A0A7D5TGC4"/>
<protein>
    <submittedName>
        <fullName evidence="2">Signal peptidase I</fullName>
    </submittedName>
</protein>
<evidence type="ECO:0000313" key="3">
    <source>
        <dbReference type="Proteomes" id="UP000509346"/>
    </source>
</evidence>
<sequence length="100" mass="10838">MTLVSVAGVWKTFEKAGQPGWAAVVPVYNVYVLVAEVADRDIVWVLLSLFVPFLAVIPMIDVAEAFGKGTGYGIGLTFLGFVFFPLLGFGDARYRSASPY</sequence>
<keyword evidence="1" id="KW-1133">Transmembrane helix</keyword>
<name>A0A7D5TGC4_9EURY</name>
<evidence type="ECO:0000256" key="1">
    <source>
        <dbReference type="SAM" id="Phobius"/>
    </source>
</evidence>